<feature type="transmembrane region" description="Helical" evidence="1">
    <location>
        <begin position="118"/>
        <end position="136"/>
    </location>
</feature>
<reference evidence="3" key="1">
    <citation type="submission" date="2016-11" db="EMBL/GenBank/DDBJ databases">
        <authorList>
            <person name="Varghese N."/>
            <person name="Submissions S."/>
        </authorList>
    </citation>
    <scope>NUCLEOTIDE SEQUENCE [LARGE SCALE GENOMIC DNA]</scope>
    <source>
        <strain evidence="3">DSM 26910</strain>
    </source>
</reference>
<feature type="transmembrane region" description="Helical" evidence="1">
    <location>
        <begin position="174"/>
        <end position="190"/>
    </location>
</feature>
<dbReference type="STRING" id="1484053.SAMN05444274_10360"/>
<dbReference type="OrthoDB" id="1121654at2"/>
<sequence>MLLKSNSTEQKTDFAETMAELSDGQLIDVLKKRNHYQEVAANQAISEAIKRGIIHSEEDLLAPEYRETKLKRQLFPVIENEKVRNKIRKSIARGFFLAGSIPGVLGAVRLGRGNLEEGIPLVAFAVVWMAVSVWMFRGFSRVAHAILTGMSVLAFVFAIKMLLVLPGYSLMDKFVVVVLFVLIAYGLMYARKLNR</sequence>
<keyword evidence="3" id="KW-1185">Reference proteome</keyword>
<dbReference type="RefSeq" id="WP_139249631.1">
    <property type="nucleotide sequence ID" value="NZ_FQUM01000003.1"/>
</dbReference>
<dbReference type="EMBL" id="FQUM01000003">
    <property type="protein sequence ID" value="SHE94856.1"/>
    <property type="molecule type" value="Genomic_DNA"/>
</dbReference>
<feature type="transmembrane region" description="Helical" evidence="1">
    <location>
        <begin position="143"/>
        <end position="168"/>
    </location>
</feature>
<keyword evidence="1" id="KW-0812">Transmembrane</keyword>
<name>A0A1M4XN93_9BACT</name>
<protein>
    <submittedName>
        <fullName evidence="2">Uncharacterized protein</fullName>
    </submittedName>
</protein>
<dbReference type="Proteomes" id="UP000184164">
    <property type="component" value="Unassembled WGS sequence"/>
</dbReference>
<keyword evidence="1" id="KW-0472">Membrane</keyword>
<keyword evidence="1" id="KW-1133">Transmembrane helix</keyword>
<feature type="transmembrane region" description="Helical" evidence="1">
    <location>
        <begin position="91"/>
        <end position="112"/>
    </location>
</feature>
<evidence type="ECO:0000256" key="1">
    <source>
        <dbReference type="SAM" id="Phobius"/>
    </source>
</evidence>
<evidence type="ECO:0000313" key="2">
    <source>
        <dbReference type="EMBL" id="SHE94856.1"/>
    </source>
</evidence>
<accession>A0A1M4XN93</accession>
<dbReference type="AlphaFoldDB" id="A0A1M4XN93"/>
<evidence type="ECO:0000313" key="3">
    <source>
        <dbReference type="Proteomes" id="UP000184164"/>
    </source>
</evidence>
<organism evidence="2 3">
    <name type="scientific">Mariniphaga anaerophila</name>
    <dbReference type="NCBI Taxonomy" id="1484053"/>
    <lineage>
        <taxon>Bacteria</taxon>
        <taxon>Pseudomonadati</taxon>
        <taxon>Bacteroidota</taxon>
        <taxon>Bacteroidia</taxon>
        <taxon>Marinilabiliales</taxon>
        <taxon>Prolixibacteraceae</taxon>
        <taxon>Mariniphaga</taxon>
    </lineage>
</organism>
<gene>
    <name evidence="2" type="ORF">SAMN05444274_10360</name>
</gene>
<proteinExistence type="predicted"/>